<comment type="caution">
    <text evidence="2">The sequence shown here is derived from an EMBL/GenBank/DDBJ whole genome shotgun (WGS) entry which is preliminary data.</text>
</comment>
<evidence type="ECO:0000259" key="1">
    <source>
        <dbReference type="SMART" id="SM00849"/>
    </source>
</evidence>
<accession>A0ABV1IFS5</accession>
<dbReference type="InterPro" id="IPR036388">
    <property type="entry name" value="WH-like_DNA-bd_sf"/>
</dbReference>
<dbReference type="EMBL" id="JBBNGS010000008">
    <property type="protein sequence ID" value="MEQ2637753.1"/>
    <property type="molecule type" value="Genomic_DNA"/>
</dbReference>
<dbReference type="Proteomes" id="UP001478817">
    <property type="component" value="Unassembled WGS sequence"/>
</dbReference>
<dbReference type="InterPro" id="IPR036866">
    <property type="entry name" value="RibonucZ/Hydroxyglut_hydro"/>
</dbReference>
<evidence type="ECO:0000313" key="2">
    <source>
        <dbReference type="EMBL" id="MEQ2637753.1"/>
    </source>
</evidence>
<protein>
    <submittedName>
        <fullName evidence="2">MBL fold metallo-hydrolase</fullName>
    </submittedName>
</protein>
<dbReference type="Gene3D" id="3.60.15.10">
    <property type="entry name" value="Ribonuclease Z/Hydroxyacylglutathione hydrolase-like"/>
    <property type="match status" value="1"/>
</dbReference>
<dbReference type="Pfam" id="PF00753">
    <property type="entry name" value="Lactamase_B"/>
    <property type="match status" value="1"/>
</dbReference>
<sequence>MTSSAGQGAEAAAASAESREERISGVVGDARAFALDSDGFACTRVFDEPEVWRVELLMSQTFLPSVNVFVVRDGAETLIVDTGTPDDYNDTRLMRALVRLGVDPAHATLFCTHAHIDHSGQARELAEAGVRVTLSRATLADMRRFSTPTYCDYMAERLVGEGVGAAEAEEMANSIWAHVTDFERDEVPCRALAAGDVVRCGRWEFMTVPVPGHMPGQTALWLPERGLAFTGDVVLYACSTCICFWGGSDDALGDQLSTLRRLADMGVEHAFLGHGVQEGVLAERCLGNVAHHERRSERALAAVGERPGSTGRELVPSLGWHVPFETWEKVPALTRWFLVSESVAHLDHLVCTGRMRREKDDAGVNRYWLA</sequence>
<feature type="domain" description="Metallo-beta-lactamase" evidence="1">
    <location>
        <begin position="65"/>
        <end position="274"/>
    </location>
</feature>
<gene>
    <name evidence="2" type="ORF">AAAT05_05270</name>
</gene>
<dbReference type="SUPFAM" id="SSF56281">
    <property type="entry name" value="Metallo-hydrolase/oxidoreductase"/>
    <property type="match status" value="1"/>
</dbReference>
<dbReference type="PANTHER" id="PTHR42951">
    <property type="entry name" value="METALLO-BETA-LACTAMASE DOMAIN-CONTAINING"/>
    <property type="match status" value="1"/>
</dbReference>
<dbReference type="RefSeq" id="WP_349182348.1">
    <property type="nucleotide sequence ID" value="NZ_JBBNGS010000008.1"/>
</dbReference>
<dbReference type="SMART" id="SM00849">
    <property type="entry name" value="Lactamase_B"/>
    <property type="match status" value="1"/>
</dbReference>
<proteinExistence type="predicted"/>
<dbReference type="Gene3D" id="1.10.10.10">
    <property type="entry name" value="Winged helix-like DNA-binding domain superfamily/Winged helix DNA-binding domain"/>
    <property type="match status" value="1"/>
</dbReference>
<evidence type="ECO:0000313" key="3">
    <source>
        <dbReference type="Proteomes" id="UP001478817"/>
    </source>
</evidence>
<dbReference type="InterPro" id="IPR001279">
    <property type="entry name" value="Metallo-B-lactamas"/>
</dbReference>
<keyword evidence="3" id="KW-1185">Reference proteome</keyword>
<reference evidence="2 3" key="1">
    <citation type="submission" date="2024-04" db="EMBL/GenBank/DDBJ databases">
        <title>Human intestinal bacterial collection.</title>
        <authorList>
            <person name="Pauvert C."/>
            <person name="Hitch T.C.A."/>
            <person name="Clavel T."/>
        </authorList>
    </citation>
    <scope>NUCLEOTIDE SEQUENCE [LARGE SCALE GENOMIC DNA]</scope>
    <source>
        <strain evidence="2 3">CLA-AA-H197</strain>
    </source>
</reference>
<dbReference type="InterPro" id="IPR050855">
    <property type="entry name" value="NDM-1-like"/>
</dbReference>
<organism evidence="2 3">
    <name type="scientific">Paratractidigestivibacter faecalis</name>
    <dbReference type="NCBI Taxonomy" id="2292441"/>
    <lineage>
        <taxon>Bacteria</taxon>
        <taxon>Bacillati</taxon>
        <taxon>Actinomycetota</taxon>
        <taxon>Coriobacteriia</taxon>
        <taxon>Coriobacteriales</taxon>
        <taxon>Atopobiaceae</taxon>
        <taxon>Paratractidigestivibacter</taxon>
    </lineage>
</organism>
<name>A0ABV1IFS5_9ACTN</name>